<feature type="coiled-coil region" evidence="1">
    <location>
        <begin position="671"/>
        <end position="698"/>
    </location>
</feature>
<reference evidence="3" key="1">
    <citation type="journal article" date="2010" name="Science">
        <title>Plasticity of animal genome architecture unmasked by rapid evolution of a pelagic tunicate.</title>
        <authorList>
            <person name="Denoeud F."/>
            <person name="Henriet S."/>
            <person name="Mungpakdee S."/>
            <person name="Aury J.M."/>
            <person name="Da Silva C."/>
            <person name="Brinkmann H."/>
            <person name="Mikhaleva J."/>
            <person name="Olsen L.C."/>
            <person name="Jubin C."/>
            <person name="Canestro C."/>
            <person name="Bouquet J.M."/>
            <person name="Danks G."/>
            <person name="Poulain J."/>
            <person name="Campsteijn C."/>
            <person name="Adamski M."/>
            <person name="Cross I."/>
            <person name="Yadetie F."/>
            <person name="Muffato M."/>
            <person name="Louis A."/>
            <person name="Butcher S."/>
            <person name="Tsagkogeorga G."/>
            <person name="Konrad A."/>
            <person name="Singh S."/>
            <person name="Jensen M.F."/>
            <person name="Cong E.H."/>
            <person name="Eikeseth-Otteraa H."/>
            <person name="Noel B."/>
            <person name="Anthouard V."/>
            <person name="Porcel B.M."/>
            <person name="Kachouri-Lafond R."/>
            <person name="Nishino A."/>
            <person name="Ugolini M."/>
            <person name="Chourrout P."/>
            <person name="Nishida H."/>
            <person name="Aasland R."/>
            <person name="Huzurbazar S."/>
            <person name="Westhof E."/>
            <person name="Delsuc F."/>
            <person name="Lehrach H."/>
            <person name="Reinhardt R."/>
            <person name="Weissenbach J."/>
            <person name="Roy S.W."/>
            <person name="Artiguenave F."/>
            <person name="Postlethwait J.H."/>
            <person name="Manak J.R."/>
            <person name="Thompson E.M."/>
            <person name="Jaillon O."/>
            <person name="Du Pasquier L."/>
            <person name="Boudinot P."/>
            <person name="Liberles D.A."/>
            <person name="Volff J.N."/>
            <person name="Philippe H."/>
            <person name="Lenhard B."/>
            <person name="Roest Crollius H."/>
            <person name="Wincker P."/>
            <person name="Chourrout D."/>
        </authorList>
    </citation>
    <scope>NUCLEOTIDE SEQUENCE [LARGE SCALE GENOMIC DNA]</scope>
</reference>
<evidence type="ECO:0000313" key="4">
    <source>
        <dbReference type="Proteomes" id="UP000001307"/>
    </source>
</evidence>
<dbReference type="EMBL" id="FN653020">
    <property type="protein sequence ID" value="CBY22923.1"/>
    <property type="molecule type" value="Genomic_DNA"/>
</dbReference>
<dbReference type="InParanoid" id="E4X0N9"/>
<protein>
    <recommendedName>
        <fullName evidence="5">MULE transposase domain-containing protein</fullName>
    </recommendedName>
</protein>
<dbReference type="AlphaFoldDB" id="E4X0N9"/>
<feature type="compositionally biased region" description="Basic and acidic residues" evidence="2">
    <location>
        <begin position="585"/>
        <end position="602"/>
    </location>
</feature>
<evidence type="ECO:0008006" key="5">
    <source>
        <dbReference type="Google" id="ProtNLM"/>
    </source>
</evidence>
<feature type="compositionally biased region" description="Basic residues" evidence="2">
    <location>
        <begin position="761"/>
        <end position="770"/>
    </location>
</feature>
<feature type="region of interest" description="Disordered" evidence="2">
    <location>
        <begin position="585"/>
        <end position="621"/>
    </location>
</feature>
<gene>
    <name evidence="3" type="ORF">GSOID_T00014843001</name>
</gene>
<sequence>MFSLTPPEFIIHGSKRHNQSVVHTCCDLSMDEIGQIAFNDEVHKEILKNSRAKLNITWYRALEKNIQKWYPGWTSKLGYNIYTQRGRKKLWWKKRKEKAKAEALLEARADEEDAHFSVVPAMFHYLKNIEDENQYEKFQLYEDRKCAIVGSKVFLRMLPFGDDVLKGMFDGTWQTCGPWGQHITVKFEIKDEEGERFEHVMSIFVFGKAEEDYRHAFACMFAVLDDIHNVRIRYIVAQTDCENAIHNGLQAAGAALNILVHTTYCSIHIQRAVTKGLKKACGLRTISSCVNVTVSVINSLQFVRYDLVSDLMHIYYRSIKSSDVRGKHLADYVKKFHRRVLGSNLAFHFSQFELIEDNFVCDESVNFSTNASESLHSSLNESFRQLFNKNSKVKRSGQKKTIGLFDGTYDDNEHGEKDDGDINNDPEELTAEIDCGDSECEDDLPNLSRQDIKADRSHKLSKFKVAMQEYDDLSVRHLQKKDIHEPVSLTCDDNETSSELMASRIQDLNGNQNEPKETSTPDAFCERQNDYRGHFRRNKRQNASIRDDAPSMRIKHVPVKKFATTKDAFIAKLIGAKSNRTIKKSDKYEDAKLQRNKRENSSLRKPGPARRTEYVETKRARNKSHAQEIFDSKIQEVDSGDEKMVAALNVVDDAINARKFNREKRHEYPVLAKYELNSQALERRKELAAVEAQQLVRKYVREEKKSQTATGNGQNKKKMKNSRKKKDKAFLESDSESASDDEFKPSAATGKPPVLPTAPRRSTRNKKPQL</sequence>
<name>E4X0N9_OIKDI</name>
<evidence type="ECO:0000256" key="1">
    <source>
        <dbReference type="SAM" id="Coils"/>
    </source>
</evidence>
<organism evidence="3">
    <name type="scientific">Oikopleura dioica</name>
    <name type="common">Tunicate</name>
    <dbReference type="NCBI Taxonomy" id="34765"/>
    <lineage>
        <taxon>Eukaryota</taxon>
        <taxon>Metazoa</taxon>
        <taxon>Chordata</taxon>
        <taxon>Tunicata</taxon>
        <taxon>Appendicularia</taxon>
        <taxon>Copelata</taxon>
        <taxon>Oikopleuridae</taxon>
        <taxon>Oikopleura</taxon>
    </lineage>
</organism>
<dbReference type="Proteomes" id="UP000001307">
    <property type="component" value="Unassembled WGS sequence"/>
</dbReference>
<feature type="region of interest" description="Disordered" evidence="2">
    <location>
        <begin position="531"/>
        <end position="550"/>
    </location>
</feature>
<evidence type="ECO:0000256" key="2">
    <source>
        <dbReference type="SAM" id="MobiDB-lite"/>
    </source>
</evidence>
<keyword evidence="1" id="KW-0175">Coiled coil</keyword>
<feature type="compositionally biased region" description="Basic and acidic residues" evidence="2">
    <location>
        <begin position="610"/>
        <end position="621"/>
    </location>
</feature>
<accession>E4X0N9</accession>
<keyword evidence="4" id="KW-1185">Reference proteome</keyword>
<feature type="region of interest" description="Disordered" evidence="2">
    <location>
        <begin position="701"/>
        <end position="770"/>
    </location>
</feature>
<proteinExistence type="predicted"/>
<feature type="compositionally biased region" description="Basic residues" evidence="2">
    <location>
        <begin position="715"/>
        <end position="727"/>
    </location>
</feature>
<evidence type="ECO:0000313" key="3">
    <source>
        <dbReference type="EMBL" id="CBY22923.1"/>
    </source>
</evidence>